<gene>
    <name evidence="1" type="ORF">GT565_05060</name>
</gene>
<evidence type="ECO:0000313" key="1">
    <source>
        <dbReference type="EMBL" id="MZK17492.1"/>
    </source>
</evidence>
<dbReference type="RefSeq" id="WP_161159000.1">
    <property type="nucleotide sequence ID" value="NZ_WWSB01000004.1"/>
</dbReference>
<dbReference type="EMBL" id="WWSB01000004">
    <property type="protein sequence ID" value="MZK17492.1"/>
    <property type="molecule type" value="Genomic_DNA"/>
</dbReference>
<comment type="caution">
    <text evidence="1">The sequence shown here is derived from an EMBL/GenBank/DDBJ whole genome shotgun (WGS) entry which is preliminary data.</text>
</comment>
<accession>A0A845KLP7</accession>
<sequence>MEENKRERWKKAVLPEEDTKMGFYLNSRAPYVLYEGETKSRYFIDKTLMLEKIFGFIEEEVDGLYEKYLADTVNPKIGRDDLKVWYDGYYTKSGERIYNPRSVVLALSNNNLGNYWTNSGPYDEI</sequence>
<proteinExistence type="predicted"/>
<evidence type="ECO:0000313" key="2">
    <source>
        <dbReference type="Proteomes" id="UP000446719"/>
    </source>
</evidence>
<dbReference type="Proteomes" id="UP000446719">
    <property type="component" value="Unassembled WGS sequence"/>
</dbReference>
<organism evidence="1 2">
    <name type="scientific">Dorea longicatena</name>
    <dbReference type="NCBI Taxonomy" id="88431"/>
    <lineage>
        <taxon>Bacteria</taxon>
        <taxon>Bacillati</taxon>
        <taxon>Bacillota</taxon>
        <taxon>Clostridia</taxon>
        <taxon>Lachnospirales</taxon>
        <taxon>Lachnospiraceae</taxon>
        <taxon>Dorea</taxon>
    </lineage>
</organism>
<protein>
    <submittedName>
        <fullName evidence="1">AAA family ATPase</fullName>
    </submittedName>
</protein>
<dbReference type="AlphaFoldDB" id="A0A845KLP7"/>
<dbReference type="PANTHER" id="PTHR34825:SF1">
    <property type="entry name" value="AAA-ATPASE-LIKE DOMAIN-CONTAINING PROTEIN"/>
    <property type="match status" value="1"/>
</dbReference>
<dbReference type="PANTHER" id="PTHR34825">
    <property type="entry name" value="CONSERVED PROTEIN, WITH A WEAK D-GALACTARATE DEHYDRATASE/ALTRONATE HYDROLASE DOMAIN"/>
    <property type="match status" value="1"/>
</dbReference>
<name>A0A845KLP7_9FIRM</name>
<reference evidence="1 2" key="1">
    <citation type="journal article" date="2019" name="Nat. Med.">
        <title>A library of human gut bacterial isolates paired with longitudinal multiomics data enables mechanistic microbiome research.</title>
        <authorList>
            <person name="Poyet M."/>
            <person name="Groussin M."/>
            <person name="Gibbons S.M."/>
            <person name="Avila-Pacheco J."/>
            <person name="Jiang X."/>
            <person name="Kearney S.M."/>
            <person name="Perrotta A.R."/>
            <person name="Berdy B."/>
            <person name="Zhao S."/>
            <person name="Lieberman T.D."/>
            <person name="Swanson P.K."/>
            <person name="Smith M."/>
            <person name="Roesemann S."/>
            <person name="Alexander J.E."/>
            <person name="Rich S.A."/>
            <person name="Livny J."/>
            <person name="Vlamakis H."/>
            <person name="Clish C."/>
            <person name="Bullock K."/>
            <person name="Deik A."/>
            <person name="Scott J."/>
            <person name="Pierce K.A."/>
            <person name="Xavier R.J."/>
            <person name="Alm E.J."/>
        </authorList>
    </citation>
    <scope>NUCLEOTIDE SEQUENCE [LARGE SCALE GENOMIC DNA]</scope>
    <source>
        <strain evidence="1 2">BIOML-A7</strain>
    </source>
</reference>